<dbReference type="Proteomes" id="UP001219518">
    <property type="component" value="Unassembled WGS sequence"/>
</dbReference>
<dbReference type="AlphaFoldDB" id="A0AAE1LE71"/>
<accession>A0AAE1LE71</accession>
<feature type="compositionally biased region" description="Basic and acidic residues" evidence="1">
    <location>
        <begin position="130"/>
        <end position="152"/>
    </location>
</feature>
<organism evidence="2 3">
    <name type="scientific">Frankliniella fusca</name>
    <dbReference type="NCBI Taxonomy" id="407009"/>
    <lineage>
        <taxon>Eukaryota</taxon>
        <taxon>Metazoa</taxon>
        <taxon>Ecdysozoa</taxon>
        <taxon>Arthropoda</taxon>
        <taxon>Hexapoda</taxon>
        <taxon>Insecta</taxon>
        <taxon>Pterygota</taxon>
        <taxon>Neoptera</taxon>
        <taxon>Paraneoptera</taxon>
        <taxon>Thysanoptera</taxon>
        <taxon>Terebrantia</taxon>
        <taxon>Thripoidea</taxon>
        <taxon>Thripidae</taxon>
        <taxon>Frankliniella</taxon>
    </lineage>
</organism>
<reference evidence="2" key="2">
    <citation type="journal article" date="2023" name="BMC Genomics">
        <title>Pest status, molecular evolution, and epigenetic factors derived from the genome assembly of Frankliniella fusca, a thysanopteran phytovirus vector.</title>
        <authorList>
            <person name="Catto M.A."/>
            <person name="Labadie P.E."/>
            <person name="Jacobson A.L."/>
            <person name="Kennedy G.G."/>
            <person name="Srinivasan R."/>
            <person name="Hunt B.G."/>
        </authorList>
    </citation>
    <scope>NUCLEOTIDE SEQUENCE</scope>
    <source>
        <strain evidence="2">PL_HMW_Pooled</strain>
    </source>
</reference>
<name>A0AAE1LE71_9NEOP</name>
<sequence length="152" mass="17185">MAESKEEFQVSFSSLIRGDLYPIKKIERTENHFGGKTVNGIKVTVLDDSLELVTYLPKKLVSTVNDELLTKIAKAAGTDEKYSVCYYGRMKRQFVTEHYGRVHAPGEARCDKLYNDMGKIMAKYSGETTTPEKRKNSDADARSSKMIKEDDS</sequence>
<proteinExistence type="predicted"/>
<evidence type="ECO:0000313" key="3">
    <source>
        <dbReference type="Proteomes" id="UP001219518"/>
    </source>
</evidence>
<reference evidence="2" key="1">
    <citation type="submission" date="2021-07" db="EMBL/GenBank/DDBJ databases">
        <authorList>
            <person name="Catto M.A."/>
            <person name="Jacobson A."/>
            <person name="Kennedy G."/>
            <person name="Labadie P."/>
            <person name="Hunt B.G."/>
            <person name="Srinivasan R."/>
        </authorList>
    </citation>
    <scope>NUCLEOTIDE SEQUENCE</scope>
    <source>
        <strain evidence="2">PL_HMW_Pooled</strain>
        <tissue evidence="2">Head</tissue>
    </source>
</reference>
<evidence type="ECO:0000256" key="1">
    <source>
        <dbReference type="SAM" id="MobiDB-lite"/>
    </source>
</evidence>
<gene>
    <name evidence="2" type="ORF">KUF71_025601</name>
</gene>
<keyword evidence="3" id="KW-1185">Reference proteome</keyword>
<evidence type="ECO:0000313" key="2">
    <source>
        <dbReference type="EMBL" id="KAK3916368.1"/>
    </source>
</evidence>
<comment type="caution">
    <text evidence="2">The sequence shown here is derived from an EMBL/GenBank/DDBJ whole genome shotgun (WGS) entry which is preliminary data.</text>
</comment>
<protein>
    <submittedName>
        <fullName evidence="2">tRNA pseudouridine synthase D</fullName>
    </submittedName>
</protein>
<dbReference type="EMBL" id="JAHWGI010000520">
    <property type="protein sequence ID" value="KAK3916368.1"/>
    <property type="molecule type" value="Genomic_DNA"/>
</dbReference>
<feature type="region of interest" description="Disordered" evidence="1">
    <location>
        <begin position="124"/>
        <end position="152"/>
    </location>
</feature>